<proteinExistence type="predicted"/>
<evidence type="ECO:0000256" key="1">
    <source>
        <dbReference type="SAM" id="MobiDB-lite"/>
    </source>
</evidence>
<feature type="signal peptide" evidence="2">
    <location>
        <begin position="1"/>
        <end position="26"/>
    </location>
</feature>
<organism evidence="3 4">
    <name type="scientific">Astrephomene gubernaculifera</name>
    <dbReference type="NCBI Taxonomy" id="47775"/>
    <lineage>
        <taxon>Eukaryota</taxon>
        <taxon>Viridiplantae</taxon>
        <taxon>Chlorophyta</taxon>
        <taxon>core chlorophytes</taxon>
        <taxon>Chlorophyceae</taxon>
        <taxon>CS clade</taxon>
        <taxon>Chlamydomonadales</taxon>
        <taxon>Astrephomenaceae</taxon>
        <taxon>Astrephomene</taxon>
    </lineage>
</organism>
<comment type="caution">
    <text evidence="3">The sequence shown here is derived from an EMBL/GenBank/DDBJ whole genome shotgun (WGS) entry which is preliminary data.</text>
</comment>
<evidence type="ECO:0000313" key="3">
    <source>
        <dbReference type="EMBL" id="GFR42879.1"/>
    </source>
</evidence>
<dbReference type="PANTHER" id="PTHR37490">
    <property type="entry name" value="EXPRESSED PROTEIN"/>
    <property type="match status" value="1"/>
</dbReference>
<feature type="compositionally biased region" description="Gly residues" evidence="1">
    <location>
        <begin position="347"/>
        <end position="361"/>
    </location>
</feature>
<accession>A0AAD3DKL0</accession>
<sequence length="400" mass="43745">MRAIVVSRVTLTWLAMAGLMVTLSSAATWIPSFTLDIESTDGEHPLPDVCDEAKRPVKFYAREPSRCYADDRKLDIVIAYSVEKTTDVQSTVDFLLSVPQLKSASPCVVIGSKIQSASVVLDTIRGADVVFELGIAGREWAVYLTYLVSYYDHLPQHVLFVHGRLNLPTEVLAARFALFGPHTGLLGLVHNGKCKCIGCALPAPVFRLRELWSIFRRSFCPQTYLAFFNGHYIVSRARIRANPVELYTVLYRYVMHHPRHFLSADSHEQAAAGPFNIDFVEHLDTCEDRLGGHIVERAWSFVFNCFNQHWREACRKAGSSSNNNTIISNSNSAKGTAAATASSSQDGWGGGGAGASGGGGGGEGPAFDPTCVYSGWQCYDAVPPFPLNTSGFAADGRPLW</sequence>
<evidence type="ECO:0000256" key="2">
    <source>
        <dbReference type="SAM" id="SignalP"/>
    </source>
</evidence>
<feature type="chain" id="PRO_5042166573" evidence="2">
    <location>
        <begin position="27"/>
        <end position="400"/>
    </location>
</feature>
<dbReference type="Proteomes" id="UP001054857">
    <property type="component" value="Unassembled WGS sequence"/>
</dbReference>
<protein>
    <submittedName>
        <fullName evidence="3">Uncharacterized protein</fullName>
    </submittedName>
</protein>
<evidence type="ECO:0000313" key="4">
    <source>
        <dbReference type="Proteomes" id="UP001054857"/>
    </source>
</evidence>
<keyword evidence="2" id="KW-0732">Signal</keyword>
<keyword evidence="4" id="KW-1185">Reference proteome</keyword>
<feature type="region of interest" description="Disordered" evidence="1">
    <location>
        <begin position="337"/>
        <end position="361"/>
    </location>
</feature>
<dbReference type="PANTHER" id="PTHR37490:SF1">
    <property type="entry name" value="GLYCOSYLTRANSFERASE 2-LIKE DOMAIN-CONTAINING PROTEIN"/>
    <property type="match status" value="1"/>
</dbReference>
<dbReference type="EMBL" id="BMAR01000004">
    <property type="protein sequence ID" value="GFR42879.1"/>
    <property type="molecule type" value="Genomic_DNA"/>
</dbReference>
<name>A0AAD3DKL0_9CHLO</name>
<dbReference type="InterPro" id="IPR021838">
    <property type="entry name" value="DUF3431"/>
</dbReference>
<gene>
    <name evidence="3" type="ORF">Agub_g3871</name>
</gene>
<feature type="compositionally biased region" description="Low complexity" evidence="1">
    <location>
        <begin position="337"/>
        <end position="346"/>
    </location>
</feature>
<dbReference type="Pfam" id="PF11913">
    <property type="entry name" value="DUF3431"/>
    <property type="match status" value="1"/>
</dbReference>
<reference evidence="3 4" key="1">
    <citation type="journal article" date="2021" name="Sci. Rep.">
        <title>Genome sequencing of the multicellular alga Astrephomene provides insights into convergent evolution of germ-soma differentiation.</title>
        <authorList>
            <person name="Yamashita S."/>
            <person name="Yamamoto K."/>
            <person name="Matsuzaki R."/>
            <person name="Suzuki S."/>
            <person name="Yamaguchi H."/>
            <person name="Hirooka S."/>
            <person name="Minakuchi Y."/>
            <person name="Miyagishima S."/>
            <person name="Kawachi M."/>
            <person name="Toyoda A."/>
            <person name="Nozaki H."/>
        </authorList>
    </citation>
    <scope>NUCLEOTIDE SEQUENCE [LARGE SCALE GENOMIC DNA]</scope>
    <source>
        <strain evidence="3 4">NIES-4017</strain>
    </source>
</reference>
<dbReference type="AlphaFoldDB" id="A0AAD3DKL0"/>